<dbReference type="AlphaFoldDB" id="A0A9Q3QVW5"/>
<reference evidence="4" key="1">
    <citation type="submission" date="2020-04" db="EMBL/GenBank/DDBJ databases">
        <title>Global-level population genomics: horizontal gene transfer, symbiosis and evolution in Rhizobia.</title>
        <authorList>
            <person name="Gai Y."/>
        </authorList>
    </citation>
    <scope>NUCLEOTIDE SEQUENCE</scope>
    <source>
        <strain evidence="4">BLR57</strain>
    </source>
</reference>
<evidence type="ECO:0000313" key="4">
    <source>
        <dbReference type="EMBL" id="MBX5021200.1"/>
    </source>
</evidence>
<dbReference type="GO" id="GO:0008757">
    <property type="term" value="F:S-adenosylmethionine-dependent methyltransferase activity"/>
    <property type="evidence" value="ECO:0007669"/>
    <property type="project" value="UniProtKB-ARBA"/>
</dbReference>
<keyword evidence="1 4" id="KW-0489">Methyltransferase</keyword>
<dbReference type="Pfam" id="PF05175">
    <property type="entry name" value="MTS"/>
    <property type="match status" value="1"/>
</dbReference>
<gene>
    <name evidence="4" type="ORF">HJB63_01150</name>
</gene>
<evidence type="ECO:0000313" key="5">
    <source>
        <dbReference type="Proteomes" id="UP000749740"/>
    </source>
</evidence>
<protein>
    <submittedName>
        <fullName evidence="4">Methyltransferase</fullName>
    </submittedName>
</protein>
<dbReference type="GO" id="GO:0003676">
    <property type="term" value="F:nucleic acid binding"/>
    <property type="evidence" value="ECO:0007669"/>
    <property type="project" value="InterPro"/>
</dbReference>
<proteinExistence type="predicted"/>
<dbReference type="GO" id="GO:0008170">
    <property type="term" value="F:N-methyltransferase activity"/>
    <property type="evidence" value="ECO:0007669"/>
    <property type="project" value="UniProtKB-ARBA"/>
</dbReference>
<dbReference type="EMBL" id="JABDYC010000001">
    <property type="protein sequence ID" value="MBX5021200.1"/>
    <property type="molecule type" value="Genomic_DNA"/>
</dbReference>
<sequence length="284" mass="30972">MAKLSKAQAKAHQQACELLQKDVLSEDDKLFVLENWQESASHINTVAGAFFTPLELAMDLAIEAHEGRVIDLCAGIGMLSFAMRQRNPFNTSALDITCVEINPDYVAVGRKILPEAKWIQASVFDVLGMGLGHFDFAVSNPPFGKITRPDGKKGPRYTGAEFEFHVIDIAAHLASYGVFILPQMSAGFNYSGKPGYSRQMSGKAFEFQQKTGLTFEAGCGVDTAFYQDKWRAVAPLCEIVCVEFGEKAVEPIKEIPSALTDRPPTPTTKASRSVGQLNLFGDAA</sequence>
<comment type="caution">
    <text evidence="4">The sequence shown here is derived from an EMBL/GenBank/DDBJ whole genome shotgun (WGS) entry which is preliminary data.</text>
</comment>
<dbReference type="SUPFAM" id="SSF53335">
    <property type="entry name" value="S-adenosyl-L-methionine-dependent methyltransferases"/>
    <property type="match status" value="1"/>
</dbReference>
<organism evidence="4 5">
    <name type="scientific">Rhizobium lentis</name>
    <dbReference type="NCBI Taxonomy" id="1138194"/>
    <lineage>
        <taxon>Bacteria</taxon>
        <taxon>Pseudomonadati</taxon>
        <taxon>Pseudomonadota</taxon>
        <taxon>Alphaproteobacteria</taxon>
        <taxon>Hyphomicrobiales</taxon>
        <taxon>Rhizobiaceae</taxon>
        <taxon>Rhizobium/Agrobacterium group</taxon>
        <taxon>Rhizobium</taxon>
    </lineage>
</organism>
<evidence type="ECO:0000256" key="1">
    <source>
        <dbReference type="ARBA" id="ARBA00022603"/>
    </source>
</evidence>
<dbReference type="Gene3D" id="3.40.50.150">
    <property type="entry name" value="Vaccinia Virus protein VP39"/>
    <property type="match status" value="1"/>
</dbReference>
<evidence type="ECO:0000259" key="3">
    <source>
        <dbReference type="Pfam" id="PF05175"/>
    </source>
</evidence>
<name>A0A9Q3QVW5_9HYPH</name>
<evidence type="ECO:0000256" key="2">
    <source>
        <dbReference type="ARBA" id="ARBA00022691"/>
    </source>
</evidence>
<dbReference type="GO" id="GO:0032259">
    <property type="term" value="P:methylation"/>
    <property type="evidence" value="ECO:0007669"/>
    <property type="project" value="UniProtKB-KW"/>
</dbReference>
<dbReference type="RefSeq" id="WP_221133345.1">
    <property type="nucleotide sequence ID" value="NZ_JABDYC010000001.1"/>
</dbReference>
<accession>A0A9Q3QVW5</accession>
<dbReference type="InterPro" id="IPR007848">
    <property type="entry name" value="Small_mtfrase_dom"/>
</dbReference>
<dbReference type="CDD" id="cd02440">
    <property type="entry name" value="AdoMet_MTases"/>
    <property type="match status" value="1"/>
</dbReference>
<dbReference type="PROSITE" id="PS00092">
    <property type="entry name" value="N6_MTASE"/>
    <property type="match status" value="1"/>
</dbReference>
<dbReference type="InterPro" id="IPR029063">
    <property type="entry name" value="SAM-dependent_MTases_sf"/>
</dbReference>
<feature type="domain" description="Methyltransferase small" evidence="3">
    <location>
        <begin position="64"/>
        <end position="144"/>
    </location>
</feature>
<keyword evidence="2" id="KW-0949">S-adenosyl-L-methionine</keyword>
<dbReference type="InterPro" id="IPR002052">
    <property type="entry name" value="DNA_methylase_N6_adenine_CS"/>
</dbReference>
<dbReference type="Proteomes" id="UP000749740">
    <property type="component" value="Unassembled WGS sequence"/>
</dbReference>
<keyword evidence="1 4" id="KW-0808">Transferase</keyword>